<evidence type="ECO:0000256" key="5">
    <source>
        <dbReference type="ARBA" id="ARBA00023159"/>
    </source>
</evidence>
<feature type="compositionally biased region" description="Low complexity" evidence="9">
    <location>
        <begin position="480"/>
        <end position="496"/>
    </location>
</feature>
<keyword evidence="5" id="KW-0010">Activator</keyword>
<keyword evidence="4" id="KW-0805">Transcription regulation</keyword>
<keyword evidence="3" id="KW-0678">Repressor</keyword>
<keyword evidence="12" id="KW-1185">Reference proteome</keyword>
<dbReference type="PANTHER" id="PTHR23210">
    <property type="entry name" value="ACTIVATING TRANSCRIPTION FACTOR 7 INTERACTING PROTEIN"/>
    <property type="match status" value="1"/>
</dbReference>
<evidence type="ECO:0000256" key="2">
    <source>
        <dbReference type="ARBA" id="ARBA00010344"/>
    </source>
</evidence>
<sequence>MKLHNNHGILQIPVFSKVPHEQLYVIIPGEASRRKRSKSEDMDSVHSKRRRYMGEDYEAELQVKITARKDVDQKLQKIIQRLLEEKLTALQCAVFDKTLADLKTRIEKVECNKRHKTVLTELQAKIARLTKRFGAAREDLKKRQENSPNAPLSPGKAASDTANTINATYRNAGTVRQMLESKRNVGESTPATFQAPVNAVPASSLAAPPTVVSGHPKPQTPVTSTSSLTTAVLPTANAATVVGTNQVPSGSTQSVSVSLQSLPVILHVPVAVSSQPQLLQGHTGTLVTNQQSGNVEFISVQSSSTVGSLTKTTVSLASTNPTKPNNSPSVPSPGIQRNSPASAGPIGTTLAVQAVSAAHPVAQATRTSLPTVGTSGLYNATSSRAPLQMKIPLSAFSSTAPIEPPTIAAPRVENQTSRPPTDTSANKRTAEGTTQSTKVTGSDSGGVIDLTLDEEDDGSSQADGKKQNQTPVTGLSISSQPLARPLQPLQPNPVQQTGVPTSGPSQTTIHVLPTAPTTVNVTHRPVTQTAAKLPIPRAPANHQVVYTTLPAPPAQNPVRGAVVPSPGLRPVNPQTGGMTVRMPPTTAYVVNNGLTLGSGAPQLTVHHRPPQVHAEPPRPVHPAPLPEAPQPPRLPPEAANTSLPQKPQLKLARVQSQNGIVLSWSVMEVDRSCAAVDSYHLYAYHEDPSATMPSQWKKIGEVKALPLPMACTLTQFVSGSKYYFAVRAKDIYGRFGPFCDPQSTDVISSQSS</sequence>
<dbReference type="GO" id="GO:0005634">
    <property type="term" value="C:nucleus"/>
    <property type="evidence" value="ECO:0007669"/>
    <property type="project" value="UniProtKB-SubCell"/>
</dbReference>
<comment type="subcellular location">
    <subcellularLocation>
        <location evidence="1">Nucleus</location>
    </subcellularLocation>
</comment>
<dbReference type="PROSITE" id="PS50853">
    <property type="entry name" value="FN3"/>
    <property type="match status" value="1"/>
</dbReference>
<protein>
    <submittedName>
        <fullName evidence="11">Activating transcription factor 7 interacting protein</fullName>
    </submittedName>
</protein>
<feature type="domain" description="Fibronectin type-III" evidence="10">
    <location>
        <begin position="643"/>
        <end position="749"/>
    </location>
</feature>
<dbReference type="Ensembl" id="ENSANIT00000002929.1">
    <property type="protein sequence ID" value="ENSANIP00000002838.1"/>
    <property type="gene ID" value="ENSANIG00000001943.1"/>
</dbReference>
<evidence type="ECO:0000256" key="7">
    <source>
        <dbReference type="ARBA" id="ARBA00023242"/>
    </source>
</evidence>
<dbReference type="Proteomes" id="UP000694541">
    <property type="component" value="Unplaced"/>
</dbReference>
<evidence type="ECO:0000256" key="3">
    <source>
        <dbReference type="ARBA" id="ARBA00022491"/>
    </source>
</evidence>
<feature type="compositionally biased region" description="Polar residues" evidence="9">
    <location>
        <begin position="459"/>
        <end position="479"/>
    </location>
</feature>
<evidence type="ECO:0000256" key="6">
    <source>
        <dbReference type="ARBA" id="ARBA00023163"/>
    </source>
</evidence>
<keyword evidence="7" id="KW-0539">Nucleus</keyword>
<evidence type="ECO:0000313" key="12">
    <source>
        <dbReference type="Proteomes" id="UP000694541"/>
    </source>
</evidence>
<dbReference type="Pfam" id="PF16794">
    <property type="entry name" value="fn3_4"/>
    <property type="match status" value="1"/>
</dbReference>
<feature type="region of interest" description="Disordered" evidence="9">
    <location>
        <begin position="402"/>
        <end position="508"/>
    </location>
</feature>
<evidence type="ECO:0000259" key="10">
    <source>
        <dbReference type="PROSITE" id="PS50853"/>
    </source>
</evidence>
<feature type="compositionally biased region" description="Polar residues" evidence="9">
    <location>
        <begin position="497"/>
        <end position="508"/>
    </location>
</feature>
<keyword evidence="6" id="KW-0804">Transcription</keyword>
<accession>A0A8B9MBB4</accession>
<dbReference type="GO" id="GO:0005667">
    <property type="term" value="C:transcription regulator complex"/>
    <property type="evidence" value="ECO:0007669"/>
    <property type="project" value="TreeGrafter"/>
</dbReference>
<evidence type="ECO:0000256" key="9">
    <source>
        <dbReference type="SAM" id="MobiDB-lite"/>
    </source>
</evidence>
<keyword evidence="8" id="KW-0175">Coiled coil</keyword>
<evidence type="ECO:0000256" key="4">
    <source>
        <dbReference type="ARBA" id="ARBA00023015"/>
    </source>
</evidence>
<reference evidence="11" key="1">
    <citation type="submission" date="2025-08" db="UniProtKB">
        <authorList>
            <consortium name="Ensembl"/>
        </authorList>
    </citation>
    <scope>IDENTIFICATION</scope>
</reference>
<proteinExistence type="inferred from homology"/>
<dbReference type="Pfam" id="PF16788">
    <property type="entry name" value="ATF7IP_BD"/>
    <property type="match status" value="1"/>
</dbReference>
<evidence type="ECO:0000256" key="1">
    <source>
        <dbReference type="ARBA" id="ARBA00004123"/>
    </source>
</evidence>
<organism evidence="11 12">
    <name type="scientific">Accipiter nisus</name>
    <name type="common">Eurasian sparrowhawk</name>
    <dbReference type="NCBI Taxonomy" id="211598"/>
    <lineage>
        <taxon>Eukaryota</taxon>
        <taxon>Metazoa</taxon>
        <taxon>Chordata</taxon>
        <taxon>Craniata</taxon>
        <taxon>Vertebrata</taxon>
        <taxon>Euteleostomi</taxon>
        <taxon>Archelosauria</taxon>
        <taxon>Archosauria</taxon>
        <taxon>Dinosauria</taxon>
        <taxon>Saurischia</taxon>
        <taxon>Theropoda</taxon>
        <taxon>Coelurosauria</taxon>
        <taxon>Aves</taxon>
        <taxon>Neognathae</taxon>
        <taxon>Neoaves</taxon>
        <taxon>Telluraves</taxon>
        <taxon>Accipitrimorphae</taxon>
        <taxon>Accipitriformes</taxon>
        <taxon>Accipitridae</taxon>
        <taxon>Accipitrinae</taxon>
        <taxon>Accipiter</taxon>
    </lineage>
</organism>
<dbReference type="GO" id="GO:0003712">
    <property type="term" value="F:transcription coregulator activity"/>
    <property type="evidence" value="ECO:0007669"/>
    <property type="project" value="TreeGrafter"/>
</dbReference>
<dbReference type="AlphaFoldDB" id="A0A8B9MBB4"/>
<dbReference type="InterPro" id="IPR013783">
    <property type="entry name" value="Ig-like_fold"/>
</dbReference>
<feature type="region of interest" description="Disordered" evidence="9">
    <location>
        <begin position="316"/>
        <end position="345"/>
    </location>
</feature>
<evidence type="ECO:0000256" key="8">
    <source>
        <dbReference type="SAM" id="Coils"/>
    </source>
</evidence>
<dbReference type="Gene3D" id="2.60.40.10">
    <property type="entry name" value="Immunoglobulins"/>
    <property type="match status" value="1"/>
</dbReference>
<dbReference type="GO" id="GO:0006355">
    <property type="term" value="P:regulation of DNA-templated transcription"/>
    <property type="evidence" value="ECO:0007669"/>
    <property type="project" value="TreeGrafter"/>
</dbReference>
<dbReference type="InterPro" id="IPR036116">
    <property type="entry name" value="FN3_sf"/>
</dbReference>
<feature type="compositionally biased region" description="Polar residues" evidence="9">
    <location>
        <begin position="413"/>
        <end position="442"/>
    </location>
</feature>
<dbReference type="InterPro" id="IPR056565">
    <property type="entry name" value="Fn3_ATF7IP"/>
</dbReference>
<name>A0A8B9MBB4_9AVES</name>
<dbReference type="InterPro" id="IPR003961">
    <property type="entry name" value="FN3_dom"/>
</dbReference>
<feature type="compositionally biased region" description="Pro residues" evidence="9">
    <location>
        <begin position="617"/>
        <end position="635"/>
    </location>
</feature>
<dbReference type="InterPro" id="IPR031870">
    <property type="entry name" value="ATF7IP_BD"/>
</dbReference>
<comment type="similarity">
    <text evidence="2">Belongs to the MCAF family.</text>
</comment>
<feature type="compositionally biased region" description="Polar residues" evidence="9">
    <location>
        <begin position="316"/>
        <end position="341"/>
    </location>
</feature>
<feature type="region of interest" description="Disordered" evidence="9">
    <location>
        <begin position="139"/>
        <end position="162"/>
    </location>
</feature>
<evidence type="ECO:0000313" key="11">
    <source>
        <dbReference type="Ensembl" id="ENSANIP00000002838.1"/>
    </source>
</evidence>
<dbReference type="InterPro" id="IPR026085">
    <property type="entry name" value="ATF7-int"/>
</dbReference>
<feature type="region of interest" description="Disordered" evidence="9">
    <location>
        <begin position="599"/>
        <end position="644"/>
    </location>
</feature>
<reference evidence="11" key="2">
    <citation type="submission" date="2025-09" db="UniProtKB">
        <authorList>
            <consortium name="Ensembl"/>
        </authorList>
    </citation>
    <scope>IDENTIFICATION</scope>
</reference>
<feature type="region of interest" description="Disordered" evidence="9">
    <location>
        <begin position="562"/>
        <end position="582"/>
    </location>
</feature>
<dbReference type="PANTHER" id="PTHR23210:SF26">
    <property type="entry name" value="ACTIVATING TRANSCRIPTION FACTOR 7-INTERACTING PROTEIN 1"/>
    <property type="match status" value="1"/>
</dbReference>
<dbReference type="SUPFAM" id="SSF49265">
    <property type="entry name" value="Fibronectin type III"/>
    <property type="match status" value="1"/>
</dbReference>
<feature type="coiled-coil region" evidence="8">
    <location>
        <begin position="112"/>
        <end position="139"/>
    </location>
</feature>